<dbReference type="Proteomes" id="UP000821845">
    <property type="component" value="Chromosome 8"/>
</dbReference>
<reference evidence="1" key="1">
    <citation type="submission" date="2020-05" db="EMBL/GenBank/DDBJ databases">
        <title>Large-scale comparative analyses of tick genomes elucidate their genetic diversity and vector capacities.</title>
        <authorList>
            <person name="Jia N."/>
            <person name="Wang J."/>
            <person name="Shi W."/>
            <person name="Du L."/>
            <person name="Sun Y."/>
            <person name="Zhan W."/>
            <person name="Jiang J."/>
            <person name="Wang Q."/>
            <person name="Zhang B."/>
            <person name="Ji P."/>
            <person name="Sakyi L.B."/>
            <person name="Cui X."/>
            <person name="Yuan T."/>
            <person name="Jiang B."/>
            <person name="Yang W."/>
            <person name="Lam T.T.-Y."/>
            <person name="Chang Q."/>
            <person name="Ding S."/>
            <person name="Wang X."/>
            <person name="Zhu J."/>
            <person name="Ruan X."/>
            <person name="Zhao L."/>
            <person name="Wei J."/>
            <person name="Que T."/>
            <person name="Du C."/>
            <person name="Cheng J."/>
            <person name="Dai P."/>
            <person name="Han X."/>
            <person name="Huang E."/>
            <person name="Gao Y."/>
            <person name="Liu J."/>
            <person name="Shao H."/>
            <person name="Ye R."/>
            <person name="Li L."/>
            <person name="Wei W."/>
            <person name="Wang X."/>
            <person name="Wang C."/>
            <person name="Yang T."/>
            <person name="Huo Q."/>
            <person name="Li W."/>
            <person name="Guo W."/>
            <person name="Chen H."/>
            <person name="Zhou L."/>
            <person name="Ni X."/>
            <person name="Tian J."/>
            <person name="Zhou Y."/>
            <person name="Sheng Y."/>
            <person name="Liu T."/>
            <person name="Pan Y."/>
            <person name="Xia L."/>
            <person name="Li J."/>
            <person name="Zhao F."/>
            <person name="Cao W."/>
        </authorList>
    </citation>
    <scope>NUCLEOTIDE SEQUENCE</scope>
    <source>
        <strain evidence="1">Hyas-2018</strain>
    </source>
</reference>
<accession>A0ACB7RQS9</accession>
<evidence type="ECO:0000313" key="2">
    <source>
        <dbReference type="Proteomes" id="UP000821845"/>
    </source>
</evidence>
<keyword evidence="2" id="KW-1185">Reference proteome</keyword>
<sequence length="94" mass="10872">MAPADEARLAEWDRRIKRTDRRLTPTAVVCEKYFDESFIERAFTITVNGVVNEIPATNRASNLMRCPPYSLNILSTLFQNCQQNEKQEICAFIM</sequence>
<name>A0ACB7RQS9_HYAAI</name>
<protein>
    <submittedName>
        <fullName evidence="1">Uncharacterized protein</fullName>
    </submittedName>
</protein>
<evidence type="ECO:0000313" key="1">
    <source>
        <dbReference type="EMBL" id="KAH6924176.1"/>
    </source>
</evidence>
<comment type="caution">
    <text evidence="1">The sequence shown here is derived from an EMBL/GenBank/DDBJ whole genome shotgun (WGS) entry which is preliminary data.</text>
</comment>
<gene>
    <name evidence="1" type="ORF">HPB50_013359</name>
</gene>
<dbReference type="EMBL" id="CM023488">
    <property type="protein sequence ID" value="KAH6924176.1"/>
    <property type="molecule type" value="Genomic_DNA"/>
</dbReference>
<organism evidence="1 2">
    <name type="scientific">Hyalomma asiaticum</name>
    <name type="common">Tick</name>
    <dbReference type="NCBI Taxonomy" id="266040"/>
    <lineage>
        <taxon>Eukaryota</taxon>
        <taxon>Metazoa</taxon>
        <taxon>Ecdysozoa</taxon>
        <taxon>Arthropoda</taxon>
        <taxon>Chelicerata</taxon>
        <taxon>Arachnida</taxon>
        <taxon>Acari</taxon>
        <taxon>Parasitiformes</taxon>
        <taxon>Ixodida</taxon>
        <taxon>Ixodoidea</taxon>
        <taxon>Ixodidae</taxon>
        <taxon>Hyalomminae</taxon>
        <taxon>Hyalomma</taxon>
    </lineage>
</organism>
<proteinExistence type="predicted"/>